<comment type="caution">
    <text evidence="1">The sequence shown here is derived from an EMBL/GenBank/DDBJ whole genome shotgun (WGS) entry which is preliminary data.</text>
</comment>
<keyword evidence="2" id="KW-1185">Reference proteome</keyword>
<protein>
    <submittedName>
        <fullName evidence="1">Uncharacterized protein</fullName>
    </submittedName>
</protein>
<gene>
    <name evidence="1" type="ORF">T4B_4409</name>
</gene>
<evidence type="ECO:0000313" key="2">
    <source>
        <dbReference type="Proteomes" id="UP000054805"/>
    </source>
</evidence>
<proteinExistence type="predicted"/>
<evidence type="ECO:0000313" key="1">
    <source>
        <dbReference type="EMBL" id="KRZ00371.1"/>
    </source>
</evidence>
<dbReference type="Proteomes" id="UP000054805">
    <property type="component" value="Unassembled WGS sequence"/>
</dbReference>
<reference evidence="1 2" key="1">
    <citation type="submission" date="2015-01" db="EMBL/GenBank/DDBJ databases">
        <title>Evolution of Trichinella species and genotypes.</title>
        <authorList>
            <person name="Korhonen P.K."/>
            <person name="Edoardo P."/>
            <person name="Giuseppe L.R."/>
            <person name="Gasser R.B."/>
        </authorList>
    </citation>
    <scope>NUCLEOTIDE SEQUENCE [LARGE SCALE GENOMIC DNA]</scope>
    <source>
        <strain evidence="1">ISS588</strain>
    </source>
</reference>
<organism evidence="1 2">
    <name type="scientific">Trichinella pseudospiralis</name>
    <name type="common">Parasitic roundworm</name>
    <dbReference type="NCBI Taxonomy" id="6337"/>
    <lineage>
        <taxon>Eukaryota</taxon>
        <taxon>Metazoa</taxon>
        <taxon>Ecdysozoa</taxon>
        <taxon>Nematoda</taxon>
        <taxon>Enoplea</taxon>
        <taxon>Dorylaimia</taxon>
        <taxon>Trichinellida</taxon>
        <taxon>Trichinellidae</taxon>
        <taxon>Trichinella</taxon>
    </lineage>
</organism>
<sequence>MSGSVTNERRFLQHYNQKQNFMGKEFMLTVTNAHTPDKQPMTVSRINCSECIWNEHHGLLLSSFKKRAFRCCLKENDTSKMERKNDREVYVRRGSSDAEELIPSTTGHCGQPCIERGCAFQSKKVVHCGFHGFHIILPSFKSKLPSGAVTDQKALIKDKER</sequence>
<dbReference type="AlphaFoldDB" id="A0A0V1GQU0"/>
<accession>A0A0V1GQU0</accession>
<name>A0A0V1GQU0_TRIPS</name>
<dbReference type="EMBL" id="JYDS01000853">
    <property type="protein sequence ID" value="KRZ00371.1"/>
    <property type="molecule type" value="Genomic_DNA"/>
</dbReference>